<sequence>MKDTGNTPEEMWKAYIRGELSPERAEKLDQLLQDDDAMFQVYMTELMANQDELPSLLDEERFANDVLSALPAQARSHANKEHRKRWQNPLVHYVIAASITLLLLGGGVFDLLSAGANAAVQRQAGDTPLSDQLMQRATNWMEKIKPSDTP</sequence>
<dbReference type="Proteomes" id="UP000679992">
    <property type="component" value="Unassembled WGS sequence"/>
</dbReference>
<gene>
    <name evidence="2" type="ORF">J42TS3_24810</name>
</gene>
<keyword evidence="1" id="KW-0472">Membrane</keyword>
<organism evidence="2 3">
    <name type="scientific">Paenibacillus vini</name>
    <dbReference type="NCBI Taxonomy" id="1476024"/>
    <lineage>
        <taxon>Bacteria</taxon>
        <taxon>Bacillati</taxon>
        <taxon>Bacillota</taxon>
        <taxon>Bacilli</taxon>
        <taxon>Bacillales</taxon>
        <taxon>Paenibacillaceae</taxon>
        <taxon>Paenibacillus</taxon>
    </lineage>
</organism>
<evidence type="ECO:0000313" key="2">
    <source>
        <dbReference type="EMBL" id="GIP53446.1"/>
    </source>
</evidence>
<proteinExistence type="predicted"/>
<evidence type="ECO:0000256" key="1">
    <source>
        <dbReference type="SAM" id="Phobius"/>
    </source>
</evidence>
<dbReference type="RefSeq" id="WP_211020829.1">
    <property type="nucleotide sequence ID" value="NZ_BOSL01000007.1"/>
</dbReference>
<keyword evidence="1" id="KW-0812">Transmembrane</keyword>
<protein>
    <recommendedName>
        <fullName evidence="4">Anti-sigma factor</fullName>
    </recommendedName>
</protein>
<feature type="transmembrane region" description="Helical" evidence="1">
    <location>
        <begin position="90"/>
        <end position="109"/>
    </location>
</feature>
<keyword evidence="3" id="KW-1185">Reference proteome</keyword>
<comment type="caution">
    <text evidence="2">The sequence shown here is derived from an EMBL/GenBank/DDBJ whole genome shotgun (WGS) entry which is preliminary data.</text>
</comment>
<evidence type="ECO:0000313" key="3">
    <source>
        <dbReference type="Proteomes" id="UP000679992"/>
    </source>
</evidence>
<dbReference type="EMBL" id="BOSL01000007">
    <property type="protein sequence ID" value="GIP53446.1"/>
    <property type="molecule type" value="Genomic_DNA"/>
</dbReference>
<accession>A0ABQ4MBS3</accession>
<keyword evidence="1" id="KW-1133">Transmembrane helix</keyword>
<name>A0ABQ4MBS3_9BACL</name>
<reference evidence="2 3" key="1">
    <citation type="submission" date="2021-03" db="EMBL/GenBank/DDBJ databases">
        <title>Antimicrobial resistance genes in bacteria isolated from Japanese honey, and their potential for conferring macrolide and lincosamide resistance in the American foulbrood pathogen Paenibacillus larvae.</title>
        <authorList>
            <person name="Okamoto M."/>
            <person name="Kumagai M."/>
            <person name="Kanamori H."/>
            <person name="Takamatsu D."/>
        </authorList>
    </citation>
    <scope>NUCLEOTIDE SEQUENCE [LARGE SCALE GENOMIC DNA]</scope>
    <source>
        <strain evidence="2 3">J42TS3</strain>
    </source>
</reference>
<evidence type="ECO:0008006" key="4">
    <source>
        <dbReference type="Google" id="ProtNLM"/>
    </source>
</evidence>